<dbReference type="GO" id="GO:0046872">
    <property type="term" value="F:metal ion binding"/>
    <property type="evidence" value="ECO:0007669"/>
    <property type="project" value="UniProtKB-KW"/>
</dbReference>
<evidence type="ECO:0000256" key="3">
    <source>
        <dbReference type="SAM" id="SignalP"/>
    </source>
</evidence>
<keyword evidence="1" id="KW-0479">Metal-binding</keyword>
<dbReference type="SUPFAM" id="SSF55811">
    <property type="entry name" value="Nudix"/>
    <property type="match status" value="1"/>
</dbReference>
<dbReference type="PANTHER" id="PTHR12629:SF0">
    <property type="entry name" value="DIPHOSPHOINOSITOL-POLYPHOSPHATE DIPHOSPHATASE"/>
    <property type="match status" value="1"/>
</dbReference>
<gene>
    <name evidence="5" type="ORF">PHMEG_00019767</name>
</gene>
<evidence type="ECO:0000256" key="2">
    <source>
        <dbReference type="ARBA" id="ARBA00022801"/>
    </source>
</evidence>
<dbReference type="GO" id="GO:0005634">
    <property type="term" value="C:nucleus"/>
    <property type="evidence" value="ECO:0007669"/>
    <property type="project" value="TreeGrafter"/>
</dbReference>
<dbReference type="GO" id="GO:0016787">
    <property type="term" value="F:hydrolase activity"/>
    <property type="evidence" value="ECO:0007669"/>
    <property type="project" value="UniProtKB-KW"/>
</dbReference>
<protein>
    <recommendedName>
        <fullName evidence="4">Nudix hydrolase domain-containing protein</fullName>
    </recommendedName>
</protein>
<dbReference type="AlphaFoldDB" id="A0A225VS10"/>
<keyword evidence="6" id="KW-1185">Reference proteome</keyword>
<reference evidence="6" key="1">
    <citation type="submission" date="2017-03" db="EMBL/GenBank/DDBJ databases">
        <title>Phytopthora megakarya and P. palmivora, two closely related causual agents of cacao black pod achieved similar genome size and gene model numbers by different mechanisms.</title>
        <authorList>
            <person name="Ali S."/>
            <person name="Shao J."/>
            <person name="Larry D.J."/>
            <person name="Kronmiller B."/>
            <person name="Shen D."/>
            <person name="Strem M.D."/>
            <person name="Melnick R.L."/>
            <person name="Guiltinan M.J."/>
            <person name="Tyler B.M."/>
            <person name="Meinhardt L.W."/>
            <person name="Bailey B.A."/>
        </authorList>
    </citation>
    <scope>NUCLEOTIDE SEQUENCE [LARGE SCALE GENOMIC DNA]</scope>
    <source>
        <strain evidence="6">zdho120</strain>
    </source>
</reference>
<dbReference type="OrthoDB" id="117663at2759"/>
<organism evidence="5 6">
    <name type="scientific">Phytophthora megakarya</name>
    <dbReference type="NCBI Taxonomy" id="4795"/>
    <lineage>
        <taxon>Eukaryota</taxon>
        <taxon>Sar</taxon>
        <taxon>Stramenopiles</taxon>
        <taxon>Oomycota</taxon>
        <taxon>Peronosporomycetes</taxon>
        <taxon>Peronosporales</taxon>
        <taxon>Peronosporaceae</taxon>
        <taxon>Phytophthora</taxon>
    </lineage>
</organism>
<dbReference type="Gene3D" id="3.90.79.10">
    <property type="entry name" value="Nucleoside Triphosphate Pyrophosphohydrolase"/>
    <property type="match status" value="1"/>
</dbReference>
<dbReference type="Proteomes" id="UP000198211">
    <property type="component" value="Unassembled WGS sequence"/>
</dbReference>
<evidence type="ECO:0000259" key="4">
    <source>
        <dbReference type="PROSITE" id="PS51462"/>
    </source>
</evidence>
<proteinExistence type="predicted"/>
<evidence type="ECO:0000313" key="6">
    <source>
        <dbReference type="Proteomes" id="UP000198211"/>
    </source>
</evidence>
<keyword evidence="2" id="KW-0378">Hydrolase</keyword>
<name>A0A225VS10_9STRA</name>
<feature type="domain" description="Nudix hydrolase" evidence="4">
    <location>
        <begin position="185"/>
        <end position="309"/>
    </location>
</feature>
<sequence>MRVISVFTVITVVSLVLATADTTKVDSSTVHSDVKLVSHNHVKRILRRHISNNNEERGVAEKVDDLATKLDDVTGISKLDDVVPKAKKISRLDVIAKHLGELSEKAALANKLSSKYDDAGFLSLPTLRQLDEIENLRATDIVRYSKTNGKSLRKEIPDFAGKKTAPEKYLTAHVGRDQQRYGLDDSRLLASAVVYDPATERVLLISSTNPNKNDFLSIKGGWDHGENIEKATLREVIEEGGVRAGLMHNLGEMKFSEGKNKYTYYSYLVKSNTVYDDWAESSRYRIWVPFDDAIVMVSKRDHMVKVVKQAKEVAAKIKRGELDEVDPKLLKFTLD</sequence>
<keyword evidence="3" id="KW-0732">Signal</keyword>
<evidence type="ECO:0000256" key="1">
    <source>
        <dbReference type="ARBA" id="ARBA00022723"/>
    </source>
</evidence>
<dbReference type="PANTHER" id="PTHR12629">
    <property type="entry name" value="DIPHOSPHOINOSITOL POLYPHOSPHATE PHOSPHOHYDROLASE"/>
    <property type="match status" value="1"/>
</dbReference>
<evidence type="ECO:0000313" key="5">
    <source>
        <dbReference type="EMBL" id="OWZ07799.1"/>
    </source>
</evidence>
<feature type="signal peptide" evidence="3">
    <location>
        <begin position="1"/>
        <end position="18"/>
    </location>
</feature>
<dbReference type="GO" id="GO:0005737">
    <property type="term" value="C:cytoplasm"/>
    <property type="evidence" value="ECO:0007669"/>
    <property type="project" value="TreeGrafter"/>
</dbReference>
<dbReference type="InterPro" id="IPR015797">
    <property type="entry name" value="NUDIX_hydrolase-like_dom_sf"/>
</dbReference>
<dbReference type="PROSITE" id="PS51462">
    <property type="entry name" value="NUDIX"/>
    <property type="match status" value="1"/>
</dbReference>
<dbReference type="Pfam" id="PF00293">
    <property type="entry name" value="NUDIX"/>
    <property type="match status" value="1"/>
</dbReference>
<feature type="chain" id="PRO_5012601322" description="Nudix hydrolase domain-containing protein" evidence="3">
    <location>
        <begin position="19"/>
        <end position="335"/>
    </location>
</feature>
<dbReference type="STRING" id="4795.A0A225VS10"/>
<accession>A0A225VS10</accession>
<dbReference type="InterPro" id="IPR000086">
    <property type="entry name" value="NUDIX_hydrolase_dom"/>
</dbReference>
<dbReference type="EMBL" id="NBNE01003397">
    <property type="protein sequence ID" value="OWZ07799.1"/>
    <property type="molecule type" value="Genomic_DNA"/>
</dbReference>
<comment type="caution">
    <text evidence="5">The sequence shown here is derived from an EMBL/GenBank/DDBJ whole genome shotgun (WGS) entry which is preliminary data.</text>
</comment>